<dbReference type="InterPro" id="IPR044893">
    <property type="entry name" value="RNA_pol_Rpb1_clamp_domain"/>
</dbReference>
<dbReference type="GO" id="GO:0003899">
    <property type="term" value="F:DNA-directed RNA polymerase activity"/>
    <property type="evidence" value="ECO:0007669"/>
    <property type="project" value="UniProtKB-EC"/>
</dbReference>
<dbReference type="AlphaFoldDB" id="J9E241"/>
<gene>
    <name evidence="8" type="ORF">WUBG_12883</name>
</gene>
<dbReference type="Gene3D" id="4.10.860.120">
    <property type="entry name" value="RNA polymerase II, clamp domain"/>
    <property type="match status" value="1"/>
</dbReference>
<accession>J9E241</accession>
<evidence type="ECO:0000256" key="2">
    <source>
        <dbReference type="ARBA" id="ARBA00012418"/>
    </source>
</evidence>
<comment type="similarity">
    <text evidence="1">Belongs to the RNA polymerase beta' chain family.</text>
</comment>
<dbReference type="Proteomes" id="UP000004810">
    <property type="component" value="Unassembled WGS sequence"/>
</dbReference>
<proteinExistence type="inferred from homology"/>
<dbReference type="PANTHER" id="PTHR19376:SF11">
    <property type="entry name" value="DNA-DIRECTED RNA POLYMERASE I SUBUNIT RPA1"/>
    <property type="match status" value="1"/>
</dbReference>
<dbReference type="InterPro" id="IPR007080">
    <property type="entry name" value="RNA_pol_Rpb1_1"/>
</dbReference>
<evidence type="ECO:0000256" key="3">
    <source>
        <dbReference type="ARBA" id="ARBA00022478"/>
    </source>
</evidence>
<evidence type="ECO:0000313" key="9">
    <source>
        <dbReference type="Proteomes" id="UP000004810"/>
    </source>
</evidence>
<feature type="domain" description="RNA polymerase Rpb1" evidence="7">
    <location>
        <begin position="3"/>
        <end position="83"/>
    </location>
</feature>
<dbReference type="PANTHER" id="PTHR19376">
    <property type="entry name" value="DNA-DIRECTED RNA POLYMERASE"/>
    <property type="match status" value="1"/>
</dbReference>
<keyword evidence="5" id="KW-0548">Nucleotidyltransferase</keyword>
<dbReference type="GO" id="GO:0005736">
    <property type="term" value="C:RNA polymerase I complex"/>
    <property type="evidence" value="ECO:0007669"/>
    <property type="project" value="TreeGrafter"/>
</dbReference>
<keyword evidence="6" id="KW-0804">Transcription</keyword>
<feature type="non-terminal residue" evidence="8">
    <location>
        <position position="1"/>
    </location>
</feature>
<dbReference type="GO" id="GO:0006351">
    <property type="term" value="P:DNA-templated transcription"/>
    <property type="evidence" value="ECO:0007669"/>
    <property type="project" value="InterPro"/>
</dbReference>
<evidence type="ECO:0000256" key="1">
    <source>
        <dbReference type="ARBA" id="ARBA00006460"/>
    </source>
</evidence>
<dbReference type="Pfam" id="PF04997">
    <property type="entry name" value="RNA_pol_Rpb1_1"/>
    <property type="match status" value="1"/>
</dbReference>
<evidence type="ECO:0000256" key="5">
    <source>
        <dbReference type="ARBA" id="ARBA00022695"/>
    </source>
</evidence>
<name>J9E241_WUCBA</name>
<protein>
    <recommendedName>
        <fullName evidence="2">DNA-directed RNA polymerase</fullName>
        <ecNumber evidence="2">2.7.7.6</ecNumber>
    </recommendedName>
</protein>
<dbReference type="SUPFAM" id="SSF64484">
    <property type="entry name" value="beta and beta-prime subunits of DNA dependent RNA-polymerase"/>
    <property type="match status" value="1"/>
</dbReference>
<dbReference type="EC" id="2.7.7.6" evidence="2"/>
<keyword evidence="4" id="KW-0808">Transferase</keyword>
<reference evidence="9" key="1">
    <citation type="submission" date="2012-08" db="EMBL/GenBank/DDBJ databases">
        <title>The Genome Sequence of Wuchereria bancrofti.</title>
        <authorList>
            <person name="Nutman T.B."/>
            <person name="Fink D.L."/>
            <person name="Russ C."/>
            <person name="Young S."/>
            <person name="Zeng Q."/>
            <person name="Koehrsen M."/>
            <person name="Alvarado L."/>
            <person name="Berlin A."/>
            <person name="Chapman S.B."/>
            <person name="Chen Z."/>
            <person name="Freedman E."/>
            <person name="Gellesch M."/>
            <person name="Goldberg J."/>
            <person name="Griggs A."/>
            <person name="Gujja S."/>
            <person name="Heilman E.R."/>
            <person name="Heiman D."/>
            <person name="Hepburn T."/>
            <person name="Howarth C."/>
            <person name="Jen D."/>
            <person name="Larson L."/>
            <person name="Lewis B."/>
            <person name="Mehta T."/>
            <person name="Park D."/>
            <person name="Pearson M."/>
            <person name="Roberts A."/>
            <person name="Saif S."/>
            <person name="Shea T."/>
            <person name="Shenoy N."/>
            <person name="Sisk P."/>
            <person name="Stolte C."/>
            <person name="Sykes S."/>
            <person name="Walk T."/>
            <person name="White J."/>
            <person name="Yandava C."/>
            <person name="Haas B."/>
            <person name="Henn M.R."/>
            <person name="Nusbaum C."/>
            <person name="Birren B."/>
        </authorList>
    </citation>
    <scope>NUCLEOTIDE SEQUENCE [LARGE SCALE GENOMIC DNA]</scope>
    <source>
        <strain evidence="9">NA</strain>
    </source>
</reference>
<organism evidence="8 9">
    <name type="scientific">Wuchereria bancrofti</name>
    <dbReference type="NCBI Taxonomy" id="6293"/>
    <lineage>
        <taxon>Eukaryota</taxon>
        <taxon>Metazoa</taxon>
        <taxon>Ecdysozoa</taxon>
        <taxon>Nematoda</taxon>
        <taxon>Chromadorea</taxon>
        <taxon>Rhabditida</taxon>
        <taxon>Spirurina</taxon>
        <taxon>Spiruromorpha</taxon>
        <taxon>Filarioidea</taxon>
        <taxon>Onchocercidae</taxon>
        <taxon>Wuchereria</taxon>
    </lineage>
</organism>
<dbReference type="EMBL" id="ADBV01009403">
    <property type="protein sequence ID" value="EJW76208.1"/>
    <property type="molecule type" value="Genomic_DNA"/>
</dbReference>
<evidence type="ECO:0000256" key="6">
    <source>
        <dbReference type="ARBA" id="ARBA00023163"/>
    </source>
</evidence>
<evidence type="ECO:0000256" key="4">
    <source>
        <dbReference type="ARBA" id="ARBA00022679"/>
    </source>
</evidence>
<comment type="caution">
    <text evidence="8">The sequence shown here is derived from an EMBL/GenBank/DDBJ whole genome shotgun (WGS) entry which is preliminary data.</text>
</comment>
<evidence type="ECO:0000259" key="7">
    <source>
        <dbReference type="Pfam" id="PF04997"/>
    </source>
</evidence>
<dbReference type="GO" id="GO:0003677">
    <property type="term" value="F:DNA binding"/>
    <property type="evidence" value="ECO:0007669"/>
    <property type="project" value="InterPro"/>
</dbReference>
<keyword evidence="3" id="KW-0240">DNA-directed RNA polymerase</keyword>
<sequence length="300" mass="33693">IGHPITGGLYDLRLGPLETFDTCETCHQQGTYCPGHMGHIQLDVPAFNPLLFGFTFSLMNGTCVQCHRLTCNSSGLPAKLLLAQLRAVDLGLVSVAQELDGFIKDHFSAESGTGTLDGNAPVLSDEINACKELDNFLDKFNEQVGSGIDKNRSFPVKNALELRRSLIRNFCREQLFKHRRRCRLCNRSNGIIRNDGSRCILIDFGGANSMKRFKRTLRFAPLENTGNIEDQEIDADQDMKAEDKKFSDERIAYGSLGSTSEQILRDQMQCVLRGNCDKLAWRGAEVREHFRYFGKTMDLC</sequence>
<dbReference type="InterPro" id="IPR045867">
    <property type="entry name" value="DNA-dir_RpoC_beta_prime"/>
</dbReference>
<evidence type="ECO:0000313" key="8">
    <source>
        <dbReference type="EMBL" id="EJW76208.1"/>
    </source>
</evidence>